<reference evidence="2" key="1">
    <citation type="journal article" date="2021" name="Proc. Natl. Acad. Sci. U.S.A.">
        <title>A Catalog of Tens of Thousands of Viruses from Human Metagenomes Reveals Hidden Associations with Chronic Diseases.</title>
        <authorList>
            <person name="Tisza M.J."/>
            <person name="Buck C.B."/>
        </authorList>
    </citation>
    <scope>NUCLEOTIDE SEQUENCE</scope>
    <source>
        <strain evidence="2">CtXPH7</strain>
    </source>
</reference>
<protein>
    <submittedName>
        <fullName evidence="2">Uncharacterized protein</fullName>
    </submittedName>
</protein>
<organism evidence="2">
    <name type="scientific">Siphoviridae sp. ctXPH7</name>
    <dbReference type="NCBI Taxonomy" id="2826367"/>
    <lineage>
        <taxon>Viruses</taxon>
        <taxon>Duplodnaviria</taxon>
        <taxon>Heunggongvirae</taxon>
        <taxon>Uroviricota</taxon>
        <taxon>Caudoviricetes</taxon>
    </lineage>
</organism>
<sequence length="32" mass="3514">MRQHGQAKRVMSLSAHHHKNTTTCGKPQGGKT</sequence>
<evidence type="ECO:0000256" key="1">
    <source>
        <dbReference type="SAM" id="MobiDB-lite"/>
    </source>
</evidence>
<proteinExistence type="predicted"/>
<name>A0A8S5LY00_9CAUD</name>
<evidence type="ECO:0000313" key="2">
    <source>
        <dbReference type="EMBL" id="DAD74913.1"/>
    </source>
</evidence>
<accession>A0A8S5LY00</accession>
<feature type="region of interest" description="Disordered" evidence="1">
    <location>
        <begin position="1"/>
        <end position="32"/>
    </location>
</feature>
<dbReference type="EMBL" id="BK014767">
    <property type="protein sequence ID" value="DAD74913.1"/>
    <property type="molecule type" value="Genomic_DNA"/>
</dbReference>